<keyword evidence="2" id="KW-1185">Reference proteome</keyword>
<evidence type="ECO:0000313" key="1">
    <source>
        <dbReference type="EMBL" id="KAJ6260888.1"/>
    </source>
</evidence>
<dbReference type="Proteomes" id="UP001221413">
    <property type="component" value="Unassembled WGS sequence"/>
</dbReference>
<accession>A0AAD6NL91</accession>
<evidence type="ECO:0000313" key="2">
    <source>
        <dbReference type="Proteomes" id="UP001221413"/>
    </source>
</evidence>
<name>A0AAD6NL91_DREDA</name>
<sequence>MQPRAENSTRELNEGIAWEIAQSNPIRGEIMEPLIDLGPSKADPKPGLAFGPPKSLSRYMYVWLGFMPLST</sequence>
<reference evidence="1" key="1">
    <citation type="submission" date="2023-01" db="EMBL/GenBank/DDBJ databases">
        <title>The chitinases involved in constricting ring structure development in the nematode-trapping fungus Drechslerella dactyloides.</title>
        <authorList>
            <person name="Wang R."/>
            <person name="Zhang L."/>
            <person name="Tang P."/>
            <person name="Li S."/>
            <person name="Liang L."/>
        </authorList>
    </citation>
    <scope>NUCLEOTIDE SEQUENCE</scope>
    <source>
        <strain evidence="1">YMF1.00031</strain>
    </source>
</reference>
<dbReference type="EMBL" id="JAQGDS010000004">
    <property type="protein sequence ID" value="KAJ6260888.1"/>
    <property type="molecule type" value="Genomic_DNA"/>
</dbReference>
<comment type="caution">
    <text evidence="1">The sequence shown here is derived from an EMBL/GenBank/DDBJ whole genome shotgun (WGS) entry which is preliminary data.</text>
</comment>
<dbReference type="AlphaFoldDB" id="A0AAD6NL91"/>
<organism evidence="1 2">
    <name type="scientific">Drechslerella dactyloides</name>
    <name type="common">Nematode-trapping fungus</name>
    <name type="synonym">Arthrobotrys dactyloides</name>
    <dbReference type="NCBI Taxonomy" id="74499"/>
    <lineage>
        <taxon>Eukaryota</taxon>
        <taxon>Fungi</taxon>
        <taxon>Dikarya</taxon>
        <taxon>Ascomycota</taxon>
        <taxon>Pezizomycotina</taxon>
        <taxon>Orbiliomycetes</taxon>
        <taxon>Orbiliales</taxon>
        <taxon>Orbiliaceae</taxon>
        <taxon>Drechslerella</taxon>
    </lineage>
</organism>
<gene>
    <name evidence="1" type="ORF">Dda_3549</name>
</gene>
<proteinExistence type="predicted"/>
<protein>
    <submittedName>
        <fullName evidence="1">Uncharacterized protein</fullName>
    </submittedName>
</protein>